<dbReference type="Pfam" id="PF00685">
    <property type="entry name" value="Sulfotransfer_1"/>
    <property type="match status" value="1"/>
</dbReference>
<dbReference type="EC" id="2.8.2.-" evidence="3"/>
<evidence type="ECO:0000256" key="3">
    <source>
        <dbReference type="RuleBase" id="RU361155"/>
    </source>
</evidence>
<dbReference type="GeneTree" id="ENSGT00940000159084"/>
<dbReference type="InterPro" id="IPR027417">
    <property type="entry name" value="P-loop_NTPase"/>
</dbReference>
<dbReference type="KEGG" id="hcq:109510053"/>
<dbReference type="GO" id="GO:0071466">
    <property type="term" value="P:cellular response to xenobiotic stimulus"/>
    <property type="evidence" value="ECO:0007669"/>
    <property type="project" value="Ensembl"/>
</dbReference>
<comment type="similarity">
    <text evidence="1 3">Belongs to the sulfotransferase 1 family.</text>
</comment>
<protein>
    <recommendedName>
        <fullName evidence="3">Sulfotransferase</fullName>
        <ecNumber evidence="3">2.8.2.-</ecNumber>
    </recommendedName>
</protein>
<dbReference type="OMA" id="WDKHMDD"/>
<reference evidence="5" key="2">
    <citation type="submission" date="2025-09" db="UniProtKB">
        <authorList>
            <consortium name="Ensembl"/>
        </authorList>
    </citation>
    <scope>IDENTIFICATION</scope>
</reference>
<evidence type="ECO:0000259" key="4">
    <source>
        <dbReference type="Pfam" id="PF00685"/>
    </source>
</evidence>
<keyword evidence="6" id="KW-1185">Reference proteome</keyword>
<dbReference type="Ensembl" id="ENSHCOT00000028260.1">
    <property type="protein sequence ID" value="ENSHCOP00000027638.1"/>
    <property type="gene ID" value="ENSHCOG00000019615.1"/>
</dbReference>
<evidence type="ECO:0000256" key="1">
    <source>
        <dbReference type="ARBA" id="ARBA00005771"/>
    </source>
</evidence>
<dbReference type="SUPFAM" id="SSF52540">
    <property type="entry name" value="P-loop containing nucleoside triphosphate hydrolases"/>
    <property type="match status" value="1"/>
</dbReference>
<dbReference type="Gene3D" id="3.40.50.300">
    <property type="entry name" value="P-loop containing nucleotide triphosphate hydrolases"/>
    <property type="match status" value="1"/>
</dbReference>
<proteinExistence type="inferred from homology"/>
<dbReference type="CTD" id="391365"/>
<name>A0A3Q2Z7C1_HIPCM</name>
<dbReference type="AlphaFoldDB" id="A0A3Q2Z7C1"/>
<dbReference type="PANTHER" id="PTHR11783">
    <property type="entry name" value="SULFOTRANSFERASE SULT"/>
    <property type="match status" value="1"/>
</dbReference>
<sequence>MSANVAELPARLASRLRRARDLRDEEKLYRHRGVLYPLLMCPPEHLSALEGVTAREDDVLLVAYPKCGFNWMVGVLKQILTQAMGRTIDTIMPPLIEFFGPDVAQVMDQMASPRLLGTHMHPDNIPASFYANKSKILVIFRNPKDTLVSFYHFCNSNPVLPSSTSWDSFYGNFLSGEVPWGSYFDHALAWEQKMADPNVMIVTYEQLKQDLGESVRHISSFLDVELSDAQVQLVSDGSTFAAMKESSQMSHGPMGNIFFRKGEIGDWRNHFTEEQSHKMDQAFSKHLAGTRLGRLLDYELHCK</sequence>
<dbReference type="InterPro" id="IPR000863">
    <property type="entry name" value="Sulfotransferase_dom"/>
</dbReference>
<dbReference type="GeneID" id="109510053"/>
<dbReference type="STRING" id="109280.ENSHCOP00000027638"/>
<accession>A0A3Q2Z7C1</accession>
<dbReference type="OrthoDB" id="205623at2759"/>
<organism evidence="5 6">
    <name type="scientific">Hippocampus comes</name>
    <name type="common">Tiger tail seahorse</name>
    <dbReference type="NCBI Taxonomy" id="109280"/>
    <lineage>
        <taxon>Eukaryota</taxon>
        <taxon>Metazoa</taxon>
        <taxon>Chordata</taxon>
        <taxon>Craniata</taxon>
        <taxon>Vertebrata</taxon>
        <taxon>Euteleostomi</taxon>
        <taxon>Actinopterygii</taxon>
        <taxon>Neopterygii</taxon>
        <taxon>Teleostei</taxon>
        <taxon>Neoteleostei</taxon>
        <taxon>Acanthomorphata</taxon>
        <taxon>Syngnathiaria</taxon>
        <taxon>Syngnathiformes</taxon>
        <taxon>Syngnathoidei</taxon>
        <taxon>Syngnathidae</taxon>
        <taxon>Hippocampus</taxon>
    </lineage>
</organism>
<evidence type="ECO:0000256" key="2">
    <source>
        <dbReference type="ARBA" id="ARBA00022679"/>
    </source>
</evidence>
<keyword evidence="2 3" id="KW-0808">Transferase</keyword>
<dbReference type="RefSeq" id="XP_019715649.1">
    <property type="nucleotide sequence ID" value="XM_019860090.1"/>
</dbReference>
<dbReference type="GO" id="GO:0008146">
    <property type="term" value="F:sulfotransferase activity"/>
    <property type="evidence" value="ECO:0007669"/>
    <property type="project" value="Ensembl"/>
</dbReference>
<evidence type="ECO:0000313" key="5">
    <source>
        <dbReference type="Ensembl" id="ENSHCOP00000027638.1"/>
    </source>
</evidence>
<reference evidence="5" key="1">
    <citation type="submission" date="2025-08" db="UniProtKB">
        <authorList>
            <consortium name="Ensembl"/>
        </authorList>
    </citation>
    <scope>IDENTIFICATION</scope>
</reference>
<feature type="domain" description="Sulfotransferase" evidence="4">
    <location>
        <begin position="57"/>
        <end position="290"/>
    </location>
</feature>
<dbReference type="Proteomes" id="UP000264820">
    <property type="component" value="Unplaced"/>
</dbReference>
<evidence type="ECO:0000313" key="6">
    <source>
        <dbReference type="Proteomes" id="UP000264820"/>
    </source>
</evidence>